<comment type="caution">
    <text evidence="3">The sequence shown here is derived from an EMBL/GenBank/DDBJ whole genome shotgun (WGS) entry which is preliminary data.</text>
</comment>
<name>A0AB34IZB1_PRYPA</name>
<gene>
    <name evidence="3" type="ORF">AB1Y20_007608</name>
</gene>
<protein>
    <recommendedName>
        <fullName evidence="2">Nucleotide-diphospho-sugar transferase domain-containing protein</fullName>
    </recommendedName>
</protein>
<dbReference type="Pfam" id="PF03407">
    <property type="entry name" value="Nucleotid_trans"/>
    <property type="match status" value="1"/>
</dbReference>
<dbReference type="Proteomes" id="UP001515480">
    <property type="component" value="Unassembled WGS sequence"/>
</dbReference>
<dbReference type="EMBL" id="JBGBPQ010000017">
    <property type="protein sequence ID" value="KAL1508010.1"/>
    <property type="molecule type" value="Genomic_DNA"/>
</dbReference>
<feature type="domain" description="Nucleotide-diphospho-sugar transferase" evidence="2">
    <location>
        <begin position="350"/>
        <end position="581"/>
    </location>
</feature>
<sequence length="846" mass="92862">MAALRRLTAAALAVGLLCYLACAISWTAGGGSSSGERVGSTVRQISLELQHLKRTQATLAAEVLRQSEEFSRQREEIHRLQLLLGTPPPPPPSPPPPPLAVDHTHGNFLVASELELGDGLPDYPRRLLRGMLGVAALLNRTLVLPAQCCDCHGGSCGGAPHPLFGCRLGLRLGEGLAELLPTRPVRWLRGQLPDELRCSHVRVLLNPGLDSEQLAHALRHYASTRILELASPAATYCGLTDRPELRPPALVAQERRIAELLRPPTDSEESTAPSLLPPCQHSLKEEEVTQYWDVGKCVQHVVKVELPPKVAALPPGSDLIVTFSTGSVATMAHNWYLALRRSGVDEGAALIGALDEKMREACVARGLPCVGVDGGKASEALQTRKTENVRGDPKLYPMMSVLKVGFYYTLLKRGLNVWACDADALFMSDPRPLMRTYPWTEADLAVATDCIDLPADKQSPLLHCDFNTGLVFLRASAAVLEFAEQWREKIANAKEARIRDQAAFNMITKAPPGLKPLHLANGSRVPRLYTVPSSAASTPLRLGVFPLHRFLNGHTLFVQHAHTLPHAELPVSVHMTYQFAEGSSFAYGKRQRLREAGLWFVDDDAYYAGRFVTVSAAGGSLPREEIGLAADSRDAVRRHLAEHAHRTAVLRALLGIGKALGRAVVLPRMLCYCDYLWKEMKACRVGGAETMRLPFDCPMDHVLDTPRFFENTLGVEIREPNFLSNPRVPLNVSQSIARVSLPERAMHDGAIRAALAQYAHVAVIEIERVDGRFCGFEDAQVNRDFAAESHRVLSYKRVPFCTMEGSDNAPLYSRCCEPWHEGEKYFPCIYGFDDPAPLPKCAATAT</sequence>
<evidence type="ECO:0000313" key="3">
    <source>
        <dbReference type="EMBL" id="KAL1508010.1"/>
    </source>
</evidence>
<proteinExistence type="predicted"/>
<reference evidence="3 4" key="1">
    <citation type="journal article" date="2024" name="Science">
        <title>Giant polyketide synthase enzymes in the biosynthesis of giant marine polyether toxins.</title>
        <authorList>
            <person name="Fallon T.R."/>
            <person name="Shende V.V."/>
            <person name="Wierzbicki I.H."/>
            <person name="Pendleton A.L."/>
            <person name="Watervoot N.F."/>
            <person name="Auber R.P."/>
            <person name="Gonzalez D.J."/>
            <person name="Wisecaver J.H."/>
            <person name="Moore B.S."/>
        </authorList>
    </citation>
    <scope>NUCLEOTIDE SEQUENCE [LARGE SCALE GENOMIC DNA]</scope>
    <source>
        <strain evidence="3 4">12B1</strain>
    </source>
</reference>
<dbReference type="PANTHER" id="PTHR46936">
    <property type="entry name" value="ARABINOSYLTRANSFERASE XEG113"/>
    <property type="match status" value="1"/>
</dbReference>
<dbReference type="PANTHER" id="PTHR46936:SF1">
    <property type="entry name" value="ARABINOSYLTRANSFERASE XEG113"/>
    <property type="match status" value="1"/>
</dbReference>
<feature type="chain" id="PRO_5044318936" description="Nucleotide-diphospho-sugar transferase domain-containing protein" evidence="1">
    <location>
        <begin position="24"/>
        <end position="846"/>
    </location>
</feature>
<dbReference type="InterPro" id="IPR053250">
    <property type="entry name" value="Glycosyltransferase_77"/>
</dbReference>
<accession>A0AB34IZB1</accession>
<evidence type="ECO:0000259" key="2">
    <source>
        <dbReference type="Pfam" id="PF03407"/>
    </source>
</evidence>
<evidence type="ECO:0000313" key="4">
    <source>
        <dbReference type="Proteomes" id="UP001515480"/>
    </source>
</evidence>
<feature type="signal peptide" evidence="1">
    <location>
        <begin position="1"/>
        <end position="23"/>
    </location>
</feature>
<evidence type="ECO:0000256" key="1">
    <source>
        <dbReference type="SAM" id="SignalP"/>
    </source>
</evidence>
<dbReference type="AlphaFoldDB" id="A0AB34IZB1"/>
<keyword evidence="4" id="KW-1185">Reference proteome</keyword>
<dbReference type="GO" id="GO:0005794">
    <property type="term" value="C:Golgi apparatus"/>
    <property type="evidence" value="ECO:0007669"/>
    <property type="project" value="TreeGrafter"/>
</dbReference>
<dbReference type="GO" id="GO:0052636">
    <property type="term" value="F:arabinosyltransferase activity"/>
    <property type="evidence" value="ECO:0007669"/>
    <property type="project" value="TreeGrafter"/>
</dbReference>
<dbReference type="InterPro" id="IPR005069">
    <property type="entry name" value="Nucl-diP-sugar_transferase"/>
</dbReference>
<keyword evidence="1" id="KW-0732">Signal</keyword>
<organism evidence="3 4">
    <name type="scientific">Prymnesium parvum</name>
    <name type="common">Toxic golden alga</name>
    <dbReference type="NCBI Taxonomy" id="97485"/>
    <lineage>
        <taxon>Eukaryota</taxon>
        <taxon>Haptista</taxon>
        <taxon>Haptophyta</taxon>
        <taxon>Prymnesiophyceae</taxon>
        <taxon>Prymnesiales</taxon>
        <taxon>Prymnesiaceae</taxon>
        <taxon>Prymnesium</taxon>
    </lineage>
</organism>